<name>A0AAW9WBK2_9FIRM</name>
<dbReference type="EMBL" id="WNME01000002">
    <property type="protein sequence ID" value="MUB62259.1"/>
    <property type="molecule type" value="Genomic_DNA"/>
</dbReference>
<comment type="caution">
    <text evidence="4">The sequence shown here is derived from an EMBL/GenBank/DDBJ whole genome shotgun (WGS) entry which is preliminary data.</text>
</comment>
<organism evidence="4 5">
    <name type="scientific">Hungatella hathewayi</name>
    <dbReference type="NCBI Taxonomy" id="154046"/>
    <lineage>
        <taxon>Bacteria</taxon>
        <taxon>Bacillati</taxon>
        <taxon>Bacillota</taxon>
        <taxon>Clostridia</taxon>
        <taxon>Lachnospirales</taxon>
        <taxon>Lachnospiraceae</taxon>
        <taxon>Hungatella</taxon>
    </lineage>
</organism>
<dbReference type="RefSeq" id="WP_055649107.1">
    <property type="nucleotide sequence ID" value="NZ_CZAZ01000002.1"/>
</dbReference>
<dbReference type="PANTHER" id="PTHR43278:SF1">
    <property type="entry name" value="IRON-SULFUR FLAVOPROTEIN MJ1083"/>
    <property type="match status" value="1"/>
</dbReference>
<keyword evidence="1" id="KW-0285">Flavoprotein</keyword>
<keyword evidence="2" id="KW-0288">FMN</keyword>
<accession>A0AAW9WBK2</accession>
<evidence type="ECO:0000313" key="5">
    <source>
        <dbReference type="Proteomes" id="UP000434223"/>
    </source>
</evidence>
<dbReference type="InterPro" id="IPR029039">
    <property type="entry name" value="Flavoprotein-like_sf"/>
</dbReference>
<reference evidence="4 5" key="1">
    <citation type="submission" date="2019-09" db="EMBL/GenBank/DDBJ databases">
        <title>Draft genome sequencing of Hungatella hathewayi 123Y-2.</title>
        <authorList>
            <person name="Lv Q."/>
            <person name="Li S."/>
        </authorList>
    </citation>
    <scope>NUCLEOTIDE SEQUENCE [LARGE SCALE GENOMIC DNA]</scope>
    <source>
        <strain evidence="4 5">123Y-2</strain>
    </source>
</reference>
<dbReference type="Pfam" id="PF03358">
    <property type="entry name" value="FMN_red"/>
    <property type="match status" value="1"/>
</dbReference>
<dbReference type="Proteomes" id="UP000434223">
    <property type="component" value="Unassembled WGS sequence"/>
</dbReference>
<feature type="domain" description="NADPH-dependent FMN reductase-like" evidence="3">
    <location>
        <begin position="1"/>
        <end position="158"/>
    </location>
</feature>
<evidence type="ECO:0000259" key="3">
    <source>
        <dbReference type="Pfam" id="PF03358"/>
    </source>
</evidence>
<protein>
    <submittedName>
        <fullName evidence="4">Flavodoxin family protein</fullName>
    </submittedName>
</protein>
<dbReference type="PANTHER" id="PTHR43278">
    <property type="entry name" value="NAD(P)H-DEPENDENT FMN-CONTAINING OXIDOREDUCTASE YWQN-RELATED"/>
    <property type="match status" value="1"/>
</dbReference>
<dbReference type="InterPro" id="IPR051796">
    <property type="entry name" value="ISF_SsuE-like"/>
</dbReference>
<gene>
    <name evidence="4" type="ORF">GNE07_04130</name>
</gene>
<dbReference type="GO" id="GO:0016491">
    <property type="term" value="F:oxidoreductase activity"/>
    <property type="evidence" value="ECO:0007669"/>
    <property type="project" value="InterPro"/>
</dbReference>
<evidence type="ECO:0000256" key="1">
    <source>
        <dbReference type="ARBA" id="ARBA00022630"/>
    </source>
</evidence>
<evidence type="ECO:0000256" key="2">
    <source>
        <dbReference type="ARBA" id="ARBA00022643"/>
    </source>
</evidence>
<dbReference type="AlphaFoldDB" id="A0AAW9WBK2"/>
<dbReference type="Gene3D" id="3.40.50.360">
    <property type="match status" value="1"/>
</dbReference>
<dbReference type="SUPFAM" id="SSF52218">
    <property type="entry name" value="Flavoproteins"/>
    <property type="match status" value="1"/>
</dbReference>
<evidence type="ECO:0000313" key="4">
    <source>
        <dbReference type="EMBL" id="MUB62259.1"/>
    </source>
</evidence>
<proteinExistence type="predicted"/>
<dbReference type="InterPro" id="IPR005025">
    <property type="entry name" value="FMN_Rdtase-like_dom"/>
</dbReference>
<sequence length="315" mass="34659">MKVMAIVAGRHDGNSEILAKEALLACQEAGAEVSLINLYDYNILPCTGCEACSMGMAQVAMGKGPYKGCALKGQDDVDKIITEMQKCNGLIVSCPTYDLAPSSLLTRLIHRQLAYELSFMLKVGLVKEDPHCVAGLIAVGGSRHDWMTMSLEVMAAGMFTQSVKVIDQFLATGNSRPGNVLLHPEQMTRARQMGENIIKTIGTPIEKREWLGEPDMGMCPNCHSSLIFRGEPHWDGIEFPFECAVCGAGGDLVRGEDGKVRFVLAENGLCRDRNVNEYRELHLDEIMKCQGEFFANADKIQEEYAKYKAVKFPAV</sequence>